<dbReference type="Pfam" id="PF00035">
    <property type="entry name" value="dsrm"/>
    <property type="match status" value="1"/>
</dbReference>
<evidence type="ECO:0000256" key="9">
    <source>
        <dbReference type="PROSITE-ProRule" id="PRU00266"/>
    </source>
</evidence>
<dbReference type="PANTHER" id="PTHR18934:SF229">
    <property type="entry name" value="DEXH-BOX ATP-DEPENDENT RNA HELICASE DEXH3"/>
    <property type="match status" value="1"/>
</dbReference>
<dbReference type="PROSITE" id="PS51194">
    <property type="entry name" value="HELICASE_CTER"/>
    <property type="match status" value="1"/>
</dbReference>
<keyword evidence="3" id="KW-0378">Hydrolase</keyword>
<dbReference type="InterPro" id="IPR011545">
    <property type="entry name" value="DEAD/DEAH_box_helicase_dom"/>
</dbReference>
<feature type="domain" description="Helicase C-terminal" evidence="12">
    <location>
        <begin position="556"/>
        <end position="730"/>
    </location>
</feature>
<dbReference type="PROSITE" id="PS50137">
    <property type="entry name" value="DS_RBD"/>
    <property type="match status" value="1"/>
</dbReference>
<keyword evidence="2" id="KW-0547">Nucleotide-binding</keyword>
<dbReference type="PROSITE" id="PS00690">
    <property type="entry name" value="DEAH_ATP_HELICASE"/>
    <property type="match status" value="1"/>
</dbReference>
<dbReference type="Gene3D" id="3.40.50.300">
    <property type="entry name" value="P-loop containing nucleotide triphosphate hydrolases"/>
    <property type="match status" value="2"/>
</dbReference>
<evidence type="ECO:0000259" key="11">
    <source>
        <dbReference type="PROSITE" id="PS51192"/>
    </source>
</evidence>
<evidence type="ECO:0000259" key="10">
    <source>
        <dbReference type="PROSITE" id="PS50137"/>
    </source>
</evidence>
<dbReference type="InterPro" id="IPR007502">
    <property type="entry name" value="Helicase-assoc_dom"/>
</dbReference>
<evidence type="ECO:0000256" key="3">
    <source>
        <dbReference type="ARBA" id="ARBA00022801"/>
    </source>
</evidence>
<evidence type="ECO:0000256" key="5">
    <source>
        <dbReference type="ARBA" id="ARBA00022840"/>
    </source>
</evidence>
<feature type="domain" description="DRBM" evidence="10">
    <location>
        <begin position="1095"/>
        <end position="1160"/>
    </location>
</feature>
<keyword evidence="4 14" id="KW-0347">Helicase</keyword>
<dbReference type="GO" id="GO:0005524">
    <property type="term" value="F:ATP binding"/>
    <property type="evidence" value="ECO:0007669"/>
    <property type="project" value="UniProtKB-KW"/>
</dbReference>
<dbReference type="CDD" id="cd18791">
    <property type="entry name" value="SF2_C_RHA"/>
    <property type="match status" value="1"/>
</dbReference>
<dbReference type="InterPro" id="IPR014720">
    <property type="entry name" value="dsRBD_dom"/>
</dbReference>
<protein>
    <recommendedName>
        <fullName evidence="1">RNA helicase</fullName>
        <ecNumber evidence="1">3.6.4.13</ecNumber>
    </recommendedName>
</protein>
<comment type="catalytic activity">
    <reaction evidence="7">
        <text>ATP + H2O = ADP + phosphate + H(+)</text>
        <dbReference type="Rhea" id="RHEA:13065"/>
        <dbReference type="ChEBI" id="CHEBI:15377"/>
        <dbReference type="ChEBI" id="CHEBI:15378"/>
        <dbReference type="ChEBI" id="CHEBI:30616"/>
        <dbReference type="ChEBI" id="CHEBI:43474"/>
        <dbReference type="ChEBI" id="CHEBI:456216"/>
        <dbReference type="EC" id="3.6.4.13"/>
    </reaction>
</comment>
<dbReference type="EC" id="3.6.4.13" evidence="1"/>
<evidence type="ECO:0000259" key="12">
    <source>
        <dbReference type="PROSITE" id="PS51194"/>
    </source>
</evidence>
<dbReference type="InterPro" id="IPR002464">
    <property type="entry name" value="DNA/RNA_helicase_DEAH_CS"/>
</dbReference>
<dbReference type="AlphaFoldDB" id="A0A6P8EIX5"/>
<dbReference type="Pfam" id="PF26026">
    <property type="entry name" value="RNA_hel_CTD"/>
    <property type="match status" value="1"/>
</dbReference>
<dbReference type="InterPro" id="IPR048333">
    <property type="entry name" value="HA2_WH"/>
</dbReference>
<dbReference type="InterPro" id="IPR014001">
    <property type="entry name" value="Helicase_ATP-bd"/>
</dbReference>
<dbReference type="Proteomes" id="UP000515151">
    <property type="component" value="Chromosome 7"/>
</dbReference>
<evidence type="ECO:0000256" key="7">
    <source>
        <dbReference type="ARBA" id="ARBA00047984"/>
    </source>
</evidence>
<dbReference type="CDD" id="cd17917">
    <property type="entry name" value="DEXHc_RHA-like"/>
    <property type="match status" value="1"/>
</dbReference>
<dbReference type="Pfam" id="PF00271">
    <property type="entry name" value="Helicase_C"/>
    <property type="match status" value="1"/>
</dbReference>
<dbReference type="SMART" id="SM00358">
    <property type="entry name" value="DSRM"/>
    <property type="match status" value="1"/>
</dbReference>
<dbReference type="Pfam" id="PF21010">
    <property type="entry name" value="HA2_C"/>
    <property type="match status" value="1"/>
</dbReference>
<dbReference type="Gene3D" id="1.20.120.1080">
    <property type="match status" value="1"/>
</dbReference>
<dbReference type="FunFam" id="3.40.50.300:FF:000526">
    <property type="entry name" value="DExH-box ATP-dependent RNA helicase DExH3"/>
    <property type="match status" value="1"/>
</dbReference>
<keyword evidence="5" id="KW-0067">ATP-binding</keyword>
<dbReference type="Pfam" id="PF04408">
    <property type="entry name" value="WHD_HA2"/>
    <property type="match status" value="1"/>
</dbReference>
<proteinExistence type="inferred from homology"/>
<organism evidence="13 14">
    <name type="scientific">Punica granatum</name>
    <name type="common">Pomegranate</name>
    <dbReference type="NCBI Taxonomy" id="22663"/>
    <lineage>
        <taxon>Eukaryota</taxon>
        <taxon>Viridiplantae</taxon>
        <taxon>Streptophyta</taxon>
        <taxon>Embryophyta</taxon>
        <taxon>Tracheophyta</taxon>
        <taxon>Spermatophyta</taxon>
        <taxon>Magnoliopsida</taxon>
        <taxon>eudicotyledons</taxon>
        <taxon>Gunneridae</taxon>
        <taxon>Pentapetalae</taxon>
        <taxon>rosids</taxon>
        <taxon>malvids</taxon>
        <taxon>Myrtales</taxon>
        <taxon>Lythraceae</taxon>
        <taxon>Punica</taxon>
    </lineage>
</organism>
<evidence type="ECO:0000256" key="4">
    <source>
        <dbReference type="ARBA" id="ARBA00022806"/>
    </source>
</evidence>
<evidence type="ECO:0000256" key="8">
    <source>
        <dbReference type="ARBA" id="ARBA00060772"/>
    </source>
</evidence>
<dbReference type="Pfam" id="PF07717">
    <property type="entry name" value="OB_NTP_bind"/>
    <property type="match status" value="1"/>
</dbReference>
<dbReference type="FunFam" id="3.40.50.300:FF:000480">
    <property type="entry name" value="DExH-box ATP-dependent RNA helicase DExH3"/>
    <property type="match status" value="1"/>
</dbReference>
<feature type="domain" description="Helicase ATP-binding" evidence="11">
    <location>
        <begin position="301"/>
        <end position="468"/>
    </location>
</feature>
<dbReference type="SUPFAM" id="SSF52540">
    <property type="entry name" value="P-loop containing nucleoside triphosphate hydrolases"/>
    <property type="match status" value="1"/>
</dbReference>
<dbReference type="GO" id="GO:0005634">
    <property type="term" value="C:nucleus"/>
    <property type="evidence" value="ECO:0007669"/>
    <property type="project" value="TreeGrafter"/>
</dbReference>
<name>A0A6P8EIX5_PUNGR</name>
<dbReference type="GO" id="GO:0003724">
    <property type="term" value="F:RNA helicase activity"/>
    <property type="evidence" value="ECO:0007669"/>
    <property type="project" value="UniProtKB-EC"/>
</dbReference>
<dbReference type="InterPro" id="IPR001650">
    <property type="entry name" value="Helicase_C-like"/>
</dbReference>
<gene>
    <name evidence="14" type="primary">LOC116215184</name>
</gene>
<evidence type="ECO:0000256" key="1">
    <source>
        <dbReference type="ARBA" id="ARBA00012552"/>
    </source>
</evidence>
<dbReference type="SMART" id="SM00490">
    <property type="entry name" value="HELICc"/>
    <property type="match status" value="1"/>
</dbReference>
<keyword evidence="6 9" id="KW-0694">RNA-binding</keyword>
<keyword evidence="13" id="KW-1185">Reference proteome</keyword>
<dbReference type="FunFam" id="1.20.120.1080:FF:000002">
    <property type="entry name" value="Putative ATP-dependent RNA helicase DHX36"/>
    <property type="match status" value="1"/>
</dbReference>
<sequence>MAYAAIFQGCLRTAVSVRLCSLQFRRQLVKASALGPTVRRTQAAGFRTASYLRRRAVVPTCFAGSVLEAEWRQRSNADLQLLNRQSSKHYGRFAYQDVSSDESDLEIGSSQSQLGQSTLDNVEEWEFKLAMLMRNNAELEVVSREKKDRRDFEHLSAVAARNKLYSRQYSKVVVFSKVPLPNYRPDLDDKRPQREVLLPVGLQREVNLRVRLHLSERSIAGGSLLNKFAGLSLGGDINAEGGLNERKEPPIRNSIILEKIHHRRSLQLREKQQEWQESPEGQKMLEFRRSLPAYKERDALLKAIAENQVVVVSGETGCGKTTQLPQYILESEIEAARGATCSIICTQPRKISAISVSERVAAERGENPGESVGYKVRLEGIKGRDTRLLFCTTGILLRRLLVDRDLNGVSHVIVDEIHERGMNEDFLLIVLKDLLPRRPDLRLILMSATLNAELFSNYFSGAPTFHIPGFTYPVRAHFLEDVLQITGYRLTAYNQIDDYGQDKAWKMQKQAAMKKRKTQITSSVEDALEAADFSGYSPRVQESLSCWNPDPIGFNLIERVLHHIVTKERPGAVLVFMTGWDDINSLKDQLQSDPVLGDPSRVLLLACHGSMASSEQRLIFDKPEDGVRKIVLATNMAETSITINDGVFVVDCGKAKETSYDALNNTPCLLPSWISKASARQRRGRAGRVQPGECYHLYPRCVYDSFSNYQMPELLRTPLQSLCLQVKSLQLGSIKNFLFQALEPPEKLSVENAIGYLKIIGALDENENLTVLGRHLSMLPVEPKLGKMLIYGAIFNCLDPIMTVVAGLSVRDPFLMPFDKKDLAESAKAQFARNGYSDHLAIVRAYEGWREAETHMQGHEYCWRNFLSIQTMRGIDSLRKQFYSLLKDTGLVNYPDDNASSWAHDEHLVRAVICAGLFPGVCSVVNKEKSITLKTMEDGQVLLYSNSVNAAAPKIPYPWLVFNEKVKVNSVFLRDSTGISDSALLLFGADISTGGLDGHLKMLGGYLEFFMQPSLSETYLTIRRELGELVQAKLLDPKFDIQSCSNLLMAARMLISEDQCEGRFIFGRTVPKRVSKRETLENPFAKVKRDAGDDNAKNELQTLLLRAGHDVPTYKTKPLSNNQFRSTVIFNGLNFTGHPCSSKKAAEKDAAAQALLFLKGETHSPSAAYDHASMLLVKDRKKNRKAAGGARLVKRQ</sequence>
<dbReference type="RefSeq" id="XP_031406655.1">
    <property type="nucleotide sequence ID" value="XM_031550795.1"/>
</dbReference>
<dbReference type="InterPro" id="IPR059023">
    <property type="entry name" value="RNA_hel_CTD"/>
</dbReference>
<comment type="similarity">
    <text evidence="8">Belongs to the DExH box helicase family.</text>
</comment>
<dbReference type="Pfam" id="PF00270">
    <property type="entry name" value="DEAD"/>
    <property type="match status" value="1"/>
</dbReference>
<dbReference type="GO" id="GO:0016787">
    <property type="term" value="F:hydrolase activity"/>
    <property type="evidence" value="ECO:0007669"/>
    <property type="project" value="UniProtKB-KW"/>
</dbReference>
<dbReference type="SMART" id="SM00847">
    <property type="entry name" value="HA2"/>
    <property type="match status" value="1"/>
</dbReference>
<evidence type="ECO:0000256" key="2">
    <source>
        <dbReference type="ARBA" id="ARBA00022741"/>
    </source>
</evidence>
<evidence type="ECO:0000313" key="14">
    <source>
        <dbReference type="RefSeq" id="XP_031406655.1"/>
    </source>
</evidence>
<reference evidence="14" key="2">
    <citation type="submission" date="2025-08" db="UniProtKB">
        <authorList>
            <consortium name="RefSeq"/>
        </authorList>
    </citation>
    <scope>IDENTIFICATION</scope>
    <source>
        <tissue evidence="14">Leaf</tissue>
    </source>
</reference>
<dbReference type="PANTHER" id="PTHR18934">
    <property type="entry name" value="ATP-DEPENDENT RNA HELICASE"/>
    <property type="match status" value="1"/>
</dbReference>
<dbReference type="OrthoDB" id="5600252at2759"/>
<dbReference type="PROSITE" id="PS51192">
    <property type="entry name" value="HELICASE_ATP_BIND_1"/>
    <property type="match status" value="1"/>
</dbReference>
<accession>A0A6P8EIX5</accession>
<reference evidence="13" key="1">
    <citation type="journal article" date="2020" name="Plant Biotechnol. J.">
        <title>The pomegranate (Punica granatum L.) draft genome dissects genetic divergence between soft- and hard-seeded cultivars.</title>
        <authorList>
            <person name="Luo X."/>
            <person name="Li H."/>
            <person name="Wu Z."/>
            <person name="Yao W."/>
            <person name="Zhao P."/>
            <person name="Cao D."/>
            <person name="Yu H."/>
            <person name="Li K."/>
            <person name="Poudel K."/>
            <person name="Zhao D."/>
            <person name="Zhang F."/>
            <person name="Xia X."/>
            <person name="Chen L."/>
            <person name="Wang Q."/>
            <person name="Jing D."/>
            <person name="Cao S."/>
        </authorList>
    </citation>
    <scope>NUCLEOTIDE SEQUENCE [LARGE SCALE GENOMIC DNA]</scope>
    <source>
        <strain evidence="13">cv. Tunisia</strain>
    </source>
</reference>
<dbReference type="GeneID" id="116215184"/>
<dbReference type="GO" id="GO:0003723">
    <property type="term" value="F:RNA binding"/>
    <property type="evidence" value="ECO:0007669"/>
    <property type="project" value="UniProtKB-UniRule"/>
</dbReference>
<dbReference type="SMART" id="SM00487">
    <property type="entry name" value="DEXDc"/>
    <property type="match status" value="1"/>
</dbReference>
<dbReference type="Gene3D" id="3.30.160.20">
    <property type="match status" value="1"/>
</dbReference>
<evidence type="ECO:0000313" key="13">
    <source>
        <dbReference type="Proteomes" id="UP000515151"/>
    </source>
</evidence>
<dbReference type="InterPro" id="IPR011709">
    <property type="entry name" value="DEAD-box_helicase_OB_fold"/>
</dbReference>
<dbReference type="SUPFAM" id="SSF54768">
    <property type="entry name" value="dsRNA-binding domain-like"/>
    <property type="match status" value="1"/>
</dbReference>
<dbReference type="InterPro" id="IPR027417">
    <property type="entry name" value="P-loop_NTPase"/>
</dbReference>
<evidence type="ECO:0000256" key="6">
    <source>
        <dbReference type="ARBA" id="ARBA00022884"/>
    </source>
</evidence>